<feature type="binding site" evidence="10">
    <location>
        <begin position="246"/>
        <end position="254"/>
    </location>
    <ligand>
        <name>ATP</name>
        <dbReference type="ChEBI" id="CHEBI:30616"/>
    </ligand>
</feature>
<comment type="subcellular location">
    <subcellularLocation>
        <location evidence="10">Cytoplasm</location>
    </subcellularLocation>
</comment>
<comment type="pathway">
    <text evidence="1 10">Carbohydrate biosynthesis; gluconeogenesis.</text>
</comment>
<name>A0A134A9L1_9FUSO</name>
<dbReference type="AlphaFoldDB" id="A0A134A9L1"/>
<comment type="catalytic activity">
    <reaction evidence="9 10">
        <text>oxaloacetate + ATP = phosphoenolpyruvate + ADP + CO2</text>
        <dbReference type="Rhea" id="RHEA:18617"/>
        <dbReference type="ChEBI" id="CHEBI:16452"/>
        <dbReference type="ChEBI" id="CHEBI:16526"/>
        <dbReference type="ChEBI" id="CHEBI:30616"/>
        <dbReference type="ChEBI" id="CHEBI:58702"/>
        <dbReference type="ChEBI" id="CHEBI:456216"/>
        <dbReference type="EC" id="4.1.1.49"/>
    </reaction>
</comment>
<keyword evidence="10" id="KW-0963">Cytoplasm</keyword>
<dbReference type="GO" id="GO:0005829">
    <property type="term" value="C:cytosol"/>
    <property type="evidence" value="ECO:0007669"/>
    <property type="project" value="TreeGrafter"/>
</dbReference>
<comment type="similarity">
    <text evidence="2 10">Belongs to the phosphoenolpyruvate carboxykinase (ATP) family.</text>
</comment>
<dbReference type="GO" id="GO:0006094">
    <property type="term" value="P:gluconeogenesis"/>
    <property type="evidence" value="ECO:0007669"/>
    <property type="project" value="UniProtKB-UniRule"/>
</dbReference>
<dbReference type="Proteomes" id="UP000070483">
    <property type="component" value="Unassembled WGS sequence"/>
</dbReference>
<dbReference type="InterPro" id="IPR013035">
    <property type="entry name" value="PEP_carboxykinase_C"/>
</dbReference>
<keyword evidence="11" id="KW-0418">Kinase</keyword>
<protein>
    <recommendedName>
        <fullName evidence="3 10">Phosphoenolpyruvate carboxykinase (ATP)</fullName>
        <shortName evidence="10">PCK</shortName>
        <shortName evidence="10">PEP carboxykinase</shortName>
        <shortName evidence="10">PEPCK</shortName>
        <ecNumber evidence="3 10">4.1.1.49</ecNumber>
    </recommendedName>
</protein>
<feature type="binding site" evidence="10">
    <location>
        <position position="332"/>
    </location>
    <ligand>
        <name>ATP</name>
        <dbReference type="ChEBI" id="CHEBI:30616"/>
    </ligand>
</feature>
<evidence type="ECO:0000256" key="5">
    <source>
        <dbReference type="ARBA" id="ARBA00022741"/>
    </source>
</evidence>
<keyword evidence="8 10" id="KW-0456">Lyase</keyword>
<dbReference type="Gene3D" id="2.170.8.10">
    <property type="entry name" value="Phosphoenolpyruvate Carboxykinase, domain 2"/>
    <property type="match status" value="1"/>
</dbReference>
<feature type="binding site" evidence="10">
    <location>
        <position position="204"/>
    </location>
    <ligand>
        <name>substrate</name>
    </ligand>
</feature>
<evidence type="ECO:0000313" key="12">
    <source>
        <dbReference type="Proteomes" id="UP000070483"/>
    </source>
</evidence>
<feature type="binding site" evidence="10">
    <location>
        <position position="210"/>
    </location>
    <ligand>
        <name>substrate</name>
    </ligand>
</feature>
<dbReference type="InterPro" id="IPR008210">
    <property type="entry name" value="PEP_carboxykinase_N"/>
</dbReference>
<dbReference type="InterPro" id="IPR015994">
    <property type="entry name" value="PEPCK_ATP_CS"/>
</dbReference>
<dbReference type="NCBIfam" id="TIGR00224">
    <property type="entry name" value="pckA"/>
    <property type="match status" value="1"/>
</dbReference>
<keyword evidence="6 10" id="KW-0210">Decarboxylase</keyword>
<accession>A0A134A9L1</accession>
<keyword evidence="10" id="KW-0479">Metal-binding</keyword>
<feature type="binding site" evidence="10">
    <location>
        <position position="457"/>
    </location>
    <ligand>
        <name>ATP</name>
        <dbReference type="ChEBI" id="CHEBI:30616"/>
    </ligand>
</feature>
<dbReference type="PANTHER" id="PTHR30031:SF0">
    <property type="entry name" value="PHOSPHOENOLPYRUVATE CARBOXYKINASE (ATP)"/>
    <property type="match status" value="1"/>
</dbReference>
<evidence type="ECO:0000256" key="8">
    <source>
        <dbReference type="ARBA" id="ARBA00023239"/>
    </source>
</evidence>
<keyword evidence="10" id="KW-0464">Manganese</keyword>
<feature type="binding site" evidence="10">
    <location>
        <position position="229"/>
    </location>
    <ligand>
        <name>Mn(2+)</name>
        <dbReference type="ChEBI" id="CHEBI:29035"/>
    </ligand>
</feature>
<dbReference type="Gene3D" id="3.40.449.10">
    <property type="entry name" value="Phosphoenolpyruvate Carboxykinase, domain 1"/>
    <property type="match status" value="1"/>
</dbReference>
<keyword evidence="4 10" id="KW-0312">Gluconeogenesis</keyword>
<evidence type="ECO:0000256" key="2">
    <source>
        <dbReference type="ARBA" id="ARBA00006052"/>
    </source>
</evidence>
<dbReference type="STRING" id="157687.HMPREF3180_01412"/>
<keyword evidence="11" id="KW-0670">Pyruvate</keyword>
<keyword evidence="5 10" id="KW-0547">Nucleotide-binding</keyword>
<dbReference type="GO" id="GO:0005524">
    <property type="term" value="F:ATP binding"/>
    <property type="evidence" value="ECO:0007669"/>
    <property type="project" value="UniProtKB-UniRule"/>
</dbReference>
<evidence type="ECO:0000256" key="10">
    <source>
        <dbReference type="HAMAP-Rule" id="MF_00453"/>
    </source>
</evidence>
<dbReference type="EC" id="4.1.1.49" evidence="3 10"/>
<dbReference type="GO" id="GO:0004612">
    <property type="term" value="F:phosphoenolpyruvate carboxykinase (ATP) activity"/>
    <property type="evidence" value="ECO:0007669"/>
    <property type="project" value="UniProtKB-UniRule"/>
</dbReference>
<evidence type="ECO:0000313" key="11">
    <source>
        <dbReference type="EMBL" id="KXB64385.1"/>
    </source>
</evidence>
<dbReference type="FunFam" id="2.170.8.10:FF:000001">
    <property type="entry name" value="Phosphoenolpyruvate carboxykinase (ATP)"/>
    <property type="match status" value="1"/>
</dbReference>
<evidence type="ECO:0000256" key="3">
    <source>
        <dbReference type="ARBA" id="ARBA00012363"/>
    </source>
</evidence>
<dbReference type="EMBL" id="LSDD01000101">
    <property type="protein sequence ID" value="KXB64385.1"/>
    <property type="molecule type" value="Genomic_DNA"/>
</dbReference>
<feature type="binding site" evidence="10">
    <location>
        <position position="68"/>
    </location>
    <ligand>
        <name>substrate</name>
    </ligand>
</feature>
<dbReference type="PROSITE" id="PS00532">
    <property type="entry name" value="PEPCK_ATP"/>
    <property type="match status" value="1"/>
</dbReference>
<evidence type="ECO:0000256" key="1">
    <source>
        <dbReference type="ARBA" id="ARBA00004742"/>
    </source>
</evidence>
<dbReference type="SUPFAM" id="SSF68923">
    <property type="entry name" value="PEP carboxykinase N-terminal domain"/>
    <property type="match status" value="1"/>
</dbReference>
<dbReference type="HAMAP" id="MF_00453">
    <property type="entry name" value="PEPCK_ATP"/>
    <property type="match status" value="1"/>
</dbReference>
<dbReference type="PATRIC" id="fig|157687.3.peg.1408"/>
<feature type="binding site" evidence="10">
    <location>
        <position position="229"/>
    </location>
    <ligand>
        <name>ATP</name>
        <dbReference type="ChEBI" id="CHEBI:30616"/>
    </ligand>
</feature>
<keyword evidence="7 10" id="KW-0067">ATP-binding</keyword>
<organism evidence="11 12">
    <name type="scientific">Leptotrichia wadei</name>
    <dbReference type="NCBI Taxonomy" id="157687"/>
    <lineage>
        <taxon>Bacteria</taxon>
        <taxon>Fusobacteriati</taxon>
        <taxon>Fusobacteriota</taxon>
        <taxon>Fusobacteriia</taxon>
        <taxon>Fusobacteriales</taxon>
        <taxon>Leptotrichiaceae</taxon>
        <taxon>Leptotrichia</taxon>
    </lineage>
</organism>
<dbReference type="GO" id="GO:0046872">
    <property type="term" value="F:metal ion binding"/>
    <property type="evidence" value="ECO:0007669"/>
    <property type="project" value="UniProtKB-KW"/>
</dbReference>
<keyword evidence="11" id="KW-0808">Transferase</keyword>
<dbReference type="GO" id="GO:0016301">
    <property type="term" value="F:kinase activity"/>
    <property type="evidence" value="ECO:0007669"/>
    <property type="project" value="UniProtKB-KW"/>
</dbReference>
<dbReference type="PIRSF" id="PIRSF006294">
    <property type="entry name" value="PEP_crbxkin"/>
    <property type="match status" value="1"/>
</dbReference>
<comment type="caution">
    <text evidence="11">The sequence shown here is derived from an EMBL/GenBank/DDBJ whole genome shotgun (WGS) entry which is preliminary data.</text>
</comment>
<dbReference type="UniPathway" id="UPA00138"/>
<dbReference type="InterPro" id="IPR001272">
    <property type="entry name" value="PEP_carboxykinase_ATP"/>
</dbReference>
<comment type="function">
    <text evidence="10">Involved in the gluconeogenesis. Catalyzes the conversion of oxaloacetate (OAA) to phosphoenolpyruvate (PEP) through direct phosphoryl transfer between the nucleoside triphosphate and OAA.</text>
</comment>
<comment type="cofactor">
    <cofactor evidence="10">
        <name>Mn(2+)</name>
        <dbReference type="ChEBI" id="CHEBI:29035"/>
    </cofactor>
    <text evidence="10">Binds 1 Mn(2+) ion per subunit.</text>
</comment>
<dbReference type="Pfam" id="PF01293">
    <property type="entry name" value="PEPCK_ATP"/>
    <property type="match status" value="1"/>
</dbReference>
<evidence type="ECO:0000256" key="9">
    <source>
        <dbReference type="ARBA" id="ARBA00047371"/>
    </source>
</evidence>
<sequence length="543" mass="60437">MTTKFCKYGGSIMKKVTKDLEKLGIVNVAQVYRNLTPAELVEHALKREEGILSASGALVVTTGKYTGRSPKDKYIVDTPGIHEKIAWGNVNKPIEKEKFDSIYNKLIAYLQNREIFIFDGMAGADPACRKKFRIINERASQNLFIHQLLIRPTEEELKDYGHADFTIIAVPGFKCNAKIDGINSSAAIIINYEAKVGIICGTEYSGEIKKSVFSIMNFVMPEMDVLPMHCSANMDPKTGQTAIFFGLSGTGKTTLSTDPNRKLIGDDEHGWSDHSIFNFEGGCYAKCINLDPEHEPDIYNAIKFGSLVENVVMNPVTRELDFYDKSLTENTRVGYPINHIKNAQIPGIGGIPNVVVFLTADAFGVLPPVSRLSRDAAIYHFVTGFTSKLAGTERGITEPQPTFSTCFGEPFMPLDPLVYAEMLGKKIDLHNTKVFLINTGWSGGPYGVGNRMNLIYTRAMVTAALNGELDEVEYKHDDIFNLEIPQYCPNVPSELLNSIDTWANKEAYEAAAKKLAKMFRENFEKKYPNMPEHIVNAGPAYFE</sequence>
<dbReference type="Gene3D" id="3.90.228.20">
    <property type="match status" value="1"/>
</dbReference>
<feature type="binding site" evidence="10">
    <location>
        <position position="210"/>
    </location>
    <ligand>
        <name>ATP</name>
        <dbReference type="ChEBI" id="CHEBI:30616"/>
    </ligand>
</feature>
<comment type="caution">
    <text evidence="10">Lacks conserved residue(s) required for the propagation of feature annotation.</text>
</comment>
<evidence type="ECO:0000256" key="4">
    <source>
        <dbReference type="ARBA" id="ARBA00022432"/>
    </source>
</evidence>
<keyword evidence="12" id="KW-1185">Reference proteome</keyword>
<reference evidence="12" key="1">
    <citation type="submission" date="2016-01" db="EMBL/GenBank/DDBJ databases">
        <authorList>
            <person name="Mitreva M."/>
            <person name="Pepin K.H."/>
            <person name="Mihindukulasuriya K.A."/>
            <person name="Fulton R."/>
            <person name="Fronick C."/>
            <person name="O'Laughlin M."/>
            <person name="Miner T."/>
            <person name="Herter B."/>
            <person name="Rosa B.A."/>
            <person name="Cordes M."/>
            <person name="Tomlinson C."/>
            <person name="Wollam A."/>
            <person name="Palsikar V.B."/>
            <person name="Mardis E.R."/>
            <person name="Wilson R.K."/>
        </authorList>
    </citation>
    <scope>NUCLEOTIDE SEQUENCE [LARGE SCALE GENOMIC DNA]</scope>
    <source>
        <strain evidence="12">KA00185</strain>
    </source>
</reference>
<dbReference type="SUPFAM" id="SSF53795">
    <property type="entry name" value="PEP carboxykinase-like"/>
    <property type="match status" value="1"/>
</dbReference>
<dbReference type="NCBIfam" id="NF006821">
    <property type="entry name" value="PRK09344.1-3"/>
    <property type="match status" value="1"/>
</dbReference>
<feature type="binding site" evidence="10">
    <location>
        <position position="210"/>
    </location>
    <ligand>
        <name>Mn(2+)</name>
        <dbReference type="ChEBI" id="CHEBI:29035"/>
    </ligand>
</feature>
<dbReference type="NCBIfam" id="NF006820">
    <property type="entry name" value="PRK09344.1-2"/>
    <property type="match status" value="1"/>
</dbReference>
<dbReference type="PANTHER" id="PTHR30031">
    <property type="entry name" value="PHOSPHOENOLPYRUVATE CARBOXYKINASE ATP"/>
    <property type="match status" value="1"/>
</dbReference>
<feature type="binding site" evidence="10">
    <location>
        <position position="332"/>
    </location>
    <ligand>
        <name>substrate</name>
    </ligand>
</feature>
<proteinExistence type="inferred from homology"/>
<evidence type="ECO:0000256" key="7">
    <source>
        <dbReference type="ARBA" id="ARBA00022840"/>
    </source>
</evidence>
<gene>
    <name evidence="10" type="primary">pckA</name>
    <name evidence="11" type="ORF">HMPREF3180_01412</name>
</gene>
<feature type="binding site" evidence="10">
    <location>
        <position position="295"/>
    </location>
    <ligand>
        <name>ATP</name>
        <dbReference type="ChEBI" id="CHEBI:30616"/>
    </ligand>
</feature>
<evidence type="ECO:0000256" key="6">
    <source>
        <dbReference type="ARBA" id="ARBA00022793"/>
    </source>
</evidence>
<dbReference type="CDD" id="cd00484">
    <property type="entry name" value="PEPCK_ATP"/>
    <property type="match status" value="1"/>
</dbReference>
<feature type="binding site" evidence="10">
    <location>
        <position position="267"/>
    </location>
    <ligand>
        <name>Mn(2+)</name>
        <dbReference type="ChEBI" id="CHEBI:29035"/>
    </ligand>
</feature>